<sequence length="126" mass="13322">MADLSWISALTNQGGGGGSGGVSNYDQLTNRPVINIAGTGIVISSLATGVYNIEGTWKITDDDVERETLADDLFYVMNDRTESKLTWISAGQIKTYGVPTGGSAADIKENAIATAEEVVREMVGTF</sequence>
<dbReference type="RefSeq" id="WP_187013749.1">
    <property type="nucleotide sequence ID" value="NZ_JACOQI010000002.1"/>
</dbReference>
<reference evidence="1" key="1">
    <citation type="submission" date="2020-08" db="EMBL/GenBank/DDBJ databases">
        <title>Genome public.</title>
        <authorList>
            <person name="Liu C."/>
            <person name="Sun Q."/>
        </authorList>
    </citation>
    <scope>NUCLEOTIDE SEQUENCE</scope>
    <source>
        <strain evidence="1">BX15</strain>
    </source>
</reference>
<dbReference type="Proteomes" id="UP000620327">
    <property type="component" value="Unassembled WGS sequence"/>
</dbReference>
<gene>
    <name evidence="1" type="ORF">H8Z83_03350</name>
</gene>
<name>A0A923MI64_9FIRM</name>
<protein>
    <submittedName>
        <fullName evidence="1">Uncharacterized protein</fullName>
    </submittedName>
</protein>
<organism evidence="1 2">
    <name type="scientific">Dysosmobacter segnis</name>
    <dbReference type="NCBI Taxonomy" id="2763042"/>
    <lineage>
        <taxon>Bacteria</taxon>
        <taxon>Bacillati</taxon>
        <taxon>Bacillota</taxon>
        <taxon>Clostridia</taxon>
        <taxon>Eubacteriales</taxon>
        <taxon>Oscillospiraceae</taxon>
        <taxon>Dysosmobacter</taxon>
    </lineage>
</organism>
<keyword evidence="2" id="KW-1185">Reference proteome</keyword>
<comment type="caution">
    <text evidence="1">The sequence shown here is derived from an EMBL/GenBank/DDBJ whole genome shotgun (WGS) entry which is preliminary data.</text>
</comment>
<evidence type="ECO:0000313" key="2">
    <source>
        <dbReference type="Proteomes" id="UP000620327"/>
    </source>
</evidence>
<accession>A0A923MI64</accession>
<dbReference type="AlphaFoldDB" id="A0A923MI64"/>
<proteinExistence type="predicted"/>
<evidence type="ECO:0000313" key="1">
    <source>
        <dbReference type="EMBL" id="MBC5769382.1"/>
    </source>
</evidence>
<dbReference type="EMBL" id="JACOQI010000002">
    <property type="protein sequence ID" value="MBC5769382.1"/>
    <property type="molecule type" value="Genomic_DNA"/>
</dbReference>